<dbReference type="Gene3D" id="1.20.1290.10">
    <property type="entry name" value="AhpD-like"/>
    <property type="match status" value="1"/>
</dbReference>
<dbReference type="EMBL" id="JAFBEB010000013">
    <property type="protein sequence ID" value="MBM7591633.1"/>
    <property type="molecule type" value="Genomic_DNA"/>
</dbReference>
<keyword evidence="3" id="KW-1185">Reference proteome</keyword>
<name>A0A939BTL4_9BACL</name>
<dbReference type="GO" id="GO:0047575">
    <property type="term" value="F:4-carboxymuconolactone decarboxylase activity"/>
    <property type="evidence" value="ECO:0007669"/>
    <property type="project" value="UniProtKB-EC"/>
</dbReference>
<dbReference type="InterPro" id="IPR029032">
    <property type="entry name" value="AhpD-like"/>
</dbReference>
<comment type="caution">
    <text evidence="2">The sequence shown here is derived from an EMBL/GenBank/DDBJ whole genome shotgun (WGS) entry which is preliminary data.</text>
</comment>
<dbReference type="EC" id="4.1.1.44" evidence="2"/>
<evidence type="ECO:0000313" key="2">
    <source>
        <dbReference type="EMBL" id="MBM7591633.1"/>
    </source>
</evidence>
<dbReference type="PANTHER" id="PTHR33570">
    <property type="entry name" value="4-CARBOXYMUCONOLACTONE DECARBOXYLASE FAMILY PROTEIN"/>
    <property type="match status" value="1"/>
</dbReference>
<dbReference type="AlphaFoldDB" id="A0A939BTL4"/>
<dbReference type="SUPFAM" id="SSF69118">
    <property type="entry name" value="AhpD-like"/>
    <property type="match status" value="1"/>
</dbReference>
<proteinExistence type="predicted"/>
<dbReference type="InterPro" id="IPR003779">
    <property type="entry name" value="CMD-like"/>
</dbReference>
<evidence type="ECO:0000313" key="3">
    <source>
        <dbReference type="Proteomes" id="UP000717624"/>
    </source>
</evidence>
<dbReference type="PANTHER" id="PTHR33570:SF9">
    <property type="entry name" value="BLL4600 PROTEIN"/>
    <property type="match status" value="1"/>
</dbReference>
<sequence>MAHRKIASKAQAAFGEFAPTFAEYTDNVLFGDVWRREQLSLRERSMLTIAALVSGGHYEQLPYHLRLGRENGITEPELIEAITHLAFYTGWPSAATALQVAKDVFSENRC</sequence>
<dbReference type="InterPro" id="IPR052512">
    <property type="entry name" value="4CMD/NDH-1_regulator"/>
</dbReference>
<accession>A0A939BTL4</accession>
<reference evidence="2" key="1">
    <citation type="submission" date="2021-01" db="EMBL/GenBank/DDBJ databases">
        <title>Genomic Encyclopedia of Type Strains, Phase IV (KMG-IV): sequencing the most valuable type-strain genomes for metagenomic binning, comparative biology and taxonomic classification.</title>
        <authorList>
            <person name="Goeker M."/>
        </authorList>
    </citation>
    <scope>NUCLEOTIDE SEQUENCE</scope>
    <source>
        <strain evidence="2">DSM 25523</strain>
    </source>
</reference>
<dbReference type="GO" id="GO:0051920">
    <property type="term" value="F:peroxiredoxin activity"/>
    <property type="evidence" value="ECO:0007669"/>
    <property type="project" value="InterPro"/>
</dbReference>
<dbReference type="Pfam" id="PF02627">
    <property type="entry name" value="CMD"/>
    <property type="match status" value="1"/>
</dbReference>
<organism evidence="2 3">
    <name type="scientific">Brevibacillus fulvus</name>
    <dbReference type="NCBI Taxonomy" id="1125967"/>
    <lineage>
        <taxon>Bacteria</taxon>
        <taxon>Bacillati</taxon>
        <taxon>Bacillota</taxon>
        <taxon>Bacilli</taxon>
        <taxon>Bacillales</taxon>
        <taxon>Paenibacillaceae</taxon>
        <taxon>Brevibacillus</taxon>
    </lineage>
</organism>
<evidence type="ECO:0000259" key="1">
    <source>
        <dbReference type="Pfam" id="PF02627"/>
    </source>
</evidence>
<gene>
    <name evidence="2" type="ORF">JOD01_003284</name>
</gene>
<dbReference type="Proteomes" id="UP000717624">
    <property type="component" value="Unassembled WGS sequence"/>
</dbReference>
<protein>
    <submittedName>
        <fullName evidence="2">4-carboxymuconolactone decarboxylase</fullName>
        <ecNumber evidence="2">4.1.1.44</ecNumber>
    </submittedName>
</protein>
<dbReference type="RefSeq" id="WP_204519327.1">
    <property type="nucleotide sequence ID" value="NZ_BAABIN010000037.1"/>
</dbReference>
<keyword evidence="2" id="KW-0456">Lyase</keyword>
<feature type="domain" description="Carboxymuconolactone decarboxylase-like" evidence="1">
    <location>
        <begin position="19"/>
        <end position="103"/>
    </location>
</feature>